<evidence type="ECO:0000313" key="3">
    <source>
        <dbReference type="Proteomes" id="UP001500928"/>
    </source>
</evidence>
<comment type="caution">
    <text evidence="2">The sequence shown here is derived from an EMBL/GenBank/DDBJ whole genome shotgun (WGS) entry which is preliminary data.</text>
</comment>
<dbReference type="Proteomes" id="UP001500928">
    <property type="component" value="Unassembled WGS sequence"/>
</dbReference>
<evidence type="ECO:0000256" key="1">
    <source>
        <dbReference type="SAM" id="MobiDB-lite"/>
    </source>
</evidence>
<sequence>MTVDVVDQAVVDAEFVAIVLAEHPWDDGQGEPSPRTPPPTAPTRTRREPPPSGRGPGSAGPTRRVPTVAATPQVRRRTGPGPRSPPSRVVPPPPSTRR</sequence>
<keyword evidence="3" id="KW-1185">Reference proteome</keyword>
<gene>
    <name evidence="2" type="ORF">GCM10023200_07310</name>
</gene>
<organism evidence="2 3">
    <name type="scientific">Actinomycetospora chlora</name>
    <dbReference type="NCBI Taxonomy" id="663608"/>
    <lineage>
        <taxon>Bacteria</taxon>
        <taxon>Bacillati</taxon>
        <taxon>Actinomycetota</taxon>
        <taxon>Actinomycetes</taxon>
        <taxon>Pseudonocardiales</taxon>
        <taxon>Pseudonocardiaceae</taxon>
        <taxon>Actinomycetospora</taxon>
    </lineage>
</organism>
<name>A0ABP9ABI3_9PSEU</name>
<dbReference type="RefSeq" id="WP_345411051.1">
    <property type="nucleotide sequence ID" value="NZ_BAABHO010000004.1"/>
</dbReference>
<accession>A0ABP9ABI3</accession>
<feature type="compositionally biased region" description="Pro residues" evidence="1">
    <location>
        <begin position="82"/>
        <end position="98"/>
    </location>
</feature>
<proteinExistence type="predicted"/>
<reference evidence="3" key="1">
    <citation type="journal article" date="2019" name="Int. J. Syst. Evol. Microbiol.">
        <title>The Global Catalogue of Microorganisms (GCM) 10K type strain sequencing project: providing services to taxonomists for standard genome sequencing and annotation.</title>
        <authorList>
            <consortium name="The Broad Institute Genomics Platform"/>
            <consortium name="The Broad Institute Genome Sequencing Center for Infectious Disease"/>
            <person name="Wu L."/>
            <person name="Ma J."/>
        </authorList>
    </citation>
    <scope>NUCLEOTIDE SEQUENCE [LARGE SCALE GENOMIC DNA]</scope>
    <source>
        <strain evidence="3">JCM 17979</strain>
    </source>
</reference>
<feature type="region of interest" description="Disordered" evidence="1">
    <location>
        <begin position="22"/>
        <end position="98"/>
    </location>
</feature>
<protein>
    <submittedName>
        <fullName evidence="2">Uncharacterized protein</fullName>
    </submittedName>
</protein>
<dbReference type="EMBL" id="BAABHO010000004">
    <property type="protein sequence ID" value="GAA4777074.1"/>
    <property type="molecule type" value="Genomic_DNA"/>
</dbReference>
<evidence type="ECO:0000313" key="2">
    <source>
        <dbReference type="EMBL" id="GAA4777074.1"/>
    </source>
</evidence>